<dbReference type="InterPro" id="IPR050214">
    <property type="entry name" value="Cys_Synth/Cystath_Beta-Synth"/>
</dbReference>
<proteinExistence type="predicted"/>
<keyword evidence="3" id="KW-0808">Transferase</keyword>
<dbReference type="InterPro" id="IPR036052">
    <property type="entry name" value="TrpB-like_PALP_sf"/>
</dbReference>
<evidence type="ECO:0000313" key="7">
    <source>
        <dbReference type="Proteomes" id="UP000270343"/>
    </source>
</evidence>
<dbReference type="SUPFAM" id="SSF53686">
    <property type="entry name" value="Tryptophan synthase beta subunit-like PLP-dependent enzymes"/>
    <property type="match status" value="1"/>
</dbReference>
<accession>A0A3B0BGY7</accession>
<dbReference type="GO" id="GO:1901605">
    <property type="term" value="P:alpha-amino acid metabolic process"/>
    <property type="evidence" value="ECO:0007669"/>
    <property type="project" value="UniProtKB-ARBA"/>
</dbReference>
<evidence type="ECO:0000256" key="1">
    <source>
        <dbReference type="ARBA" id="ARBA00001933"/>
    </source>
</evidence>
<dbReference type="PANTHER" id="PTHR10314">
    <property type="entry name" value="CYSTATHIONINE BETA-SYNTHASE"/>
    <property type="match status" value="1"/>
</dbReference>
<organism evidence="6 7">
    <name type="scientific">Streptomyces klenkii</name>
    <dbReference type="NCBI Taxonomy" id="1420899"/>
    <lineage>
        <taxon>Bacteria</taxon>
        <taxon>Bacillati</taxon>
        <taxon>Actinomycetota</taxon>
        <taxon>Actinomycetes</taxon>
        <taxon>Kitasatosporales</taxon>
        <taxon>Streptomycetaceae</taxon>
        <taxon>Streptomyces</taxon>
    </lineage>
</organism>
<dbReference type="InterPro" id="IPR001926">
    <property type="entry name" value="TrpB-like_PALP"/>
</dbReference>
<dbReference type="NCBIfam" id="TIGR03945">
    <property type="entry name" value="PLP_SbnA_fam"/>
    <property type="match status" value="1"/>
</dbReference>
<gene>
    <name evidence="6" type="primary">sbnA</name>
    <name evidence="6" type="ORF">D7231_16560</name>
</gene>
<dbReference type="OrthoDB" id="5176350at2"/>
<protein>
    <submittedName>
        <fullName evidence="6">2,3-diaminopropionate biosynthesis protein SbnA</fullName>
    </submittedName>
</protein>
<dbReference type="RefSeq" id="WP_120756226.1">
    <property type="nucleotide sequence ID" value="NZ_RBAM01000006.1"/>
</dbReference>
<dbReference type="InterPro" id="IPR023927">
    <property type="entry name" value="SbnA"/>
</dbReference>
<dbReference type="Gene3D" id="3.40.50.1100">
    <property type="match status" value="2"/>
</dbReference>
<keyword evidence="4" id="KW-0663">Pyridoxal phosphate</keyword>
<name>A0A3B0BGY7_9ACTN</name>
<dbReference type="Pfam" id="PF00291">
    <property type="entry name" value="PALP"/>
    <property type="match status" value="1"/>
</dbReference>
<evidence type="ECO:0000256" key="3">
    <source>
        <dbReference type="ARBA" id="ARBA00022679"/>
    </source>
</evidence>
<sequence>MKVDQPLLERIRGIGDSLPETPVVRLRHPHLDLFAKLEFCNPGGSSKDRSAYWILRRAVERGDVREGTAVAESSSGNFALSMASFCRLLGLTFIPVIDPNVNAATERQLRLLCDRVEKVAEADATGGYLKARLARIQELRADIPPLYWPNQYANTDAVYAHEHATGAELCRVLPALDYVFVGVSTAGTIAGLSTRVKQEFPGARVVAVDSEGSAIFGSPSRPRRIPGLGSSLVPPLLSKALIDDVVIVPEAEAAEGCRRLLSRHGIFAGGSTGSVYAAISRYFTGRETAGRPAVAFLCADRGGAYSDTLYDPAWVHHVLNADSVLPPVGTEVTAG</sequence>
<dbReference type="GO" id="GO:0016740">
    <property type="term" value="F:transferase activity"/>
    <property type="evidence" value="ECO:0007669"/>
    <property type="project" value="UniProtKB-KW"/>
</dbReference>
<dbReference type="CDD" id="cd01561">
    <property type="entry name" value="CBS_like"/>
    <property type="match status" value="1"/>
</dbReference>
<evidence type="ECO:0000256" key="4">
    <source>
        <dbReference type="ARBA" id="ARBA00022898"/>
    </source>
</evidence>
<comment type="subunit">
    <text evidence="2">Homodimer.</text>
</comment>
<dbReference type="Proteomes" id="UP000270343">
    <property type="component" value="Unassembled WGS sequence"/>
</dbReference>
<comment type="cofactor">
    <cofactor evidence="1">
        <name>pyridoxal 5'-phosphate</name>
        <dbReference type="ChEBI" id="CHEBI:597326"/>
    </cofactor>
</comment>
<dbReference type="AlphaFoldDB" id="A0A3B0BGY7"/>
<keyword evidence="7" id="KW-1185">Reference proteome</keyword>
<evidence type="ECO:0000313" key="6">
    <source>
        <dbReference type="EMBL" id="RKN71614.1"/>
    </source>
</evidence>
<dbReference type="EMBL" id="RBAM01000006">
    <property type="protein sequence ID" value="RKN71614.1"/>
    <property type="molecule type" value="Genomic_DNA"/>
</dbReference>
<reference evidence="6 7" key="1">
    <citation type="journal article" date="2015" name="Antonie Van Leeuwenhoek">
        <title>Streptomyces klenkii sp. nov., isolated from deep marine sediment.</title>
        <authorList>
            <person name="Veyisoglu A."/>
            <person name="Sahin N."/>
        </authorList>
    </citation>
    <scope>NUCLEOTIDE SEQUENCE [LARGE SCALE GENOMIC DNA]</scope>
    <source>
        <strain evidence="6 7">KCTC 29202</strain>
    </source>
</reference>
<evidence type="ECO:0000256" key="2">
    <source>
        <dbReference type="ARBA" id="ARBA00011738"/>
    </source>
</evidence>
<comment type="caution">
    <text evidence="6">The sequence shown here is derived from an EMBL/GenBank/DDBJ whole genome shotgun (WGS) entry which is preliminary data.</text>
</comment>
<evidence type="ECO:0000259" key="5">
    <source>
        <dbReference type="Pfam" id="PF00291"/>
    </source>
</evidence>
<feature type="domain" description="Tryptophan synthase beta chain-like PALP" evidence="5">
    <location>
        <begin position="20"/>
        <end position="297"/>
    </location>
</feature>